<organism evidence="1 2">
    <name type="scientific">Mycobacterium phage Tonenili</name>
    <dbReference type="NCBI Taxonomy" id="1891703"/>
    <lineage>
        <taxon>Viruses</taxon>
        <taxon>Duplodnaviria</taxon>
        <taxon>Heunggongvirae</taxon>
        <taxon>Uroviricota</taxon>
        <taxon>Caudoviricetes</taxon>
        <taxon>Ceeclamvirinae</taxon>
        <taxon>Bixzunavirus</taxon>
        <taxon>Bixzunavirus tonenili</taxon>
    </lineage>
</organism>
<protein>
    <submittedName>
        <fullName evidence="1">Uncharacterized protein</fullName>
    </submittedName>
</protein>
<gene>
    <name evidence="1" type="ORF">SEA_TONENILI_58</name>
</gene>
<sequence length="81" mass="9490">MATVVAAWRPLKLSTGYILETPRATFWVEKISAPGERSFWQMKLRRKNTDDRTVLVWQHDLTARSLKAEAERLDADWTEEN</sequence>
<dbReference type="KEGG" id="vg:29066456"/>
<dbReference type="EMBL" id="KX752698">
    <property type="protein sequence ID" value="AON96809.1"/>
    <property type="molecule type" value="Genomic_DNA"/>
</dbReference>
<accession>A0A1C9EH35</accession>
<dbReference type="Proteomes" id="UP000204231">
    <property type="component" value="Segment"/>
</dbReference>
<dbReference type="GeneID" id="29066456"/>
<reference evidence="1 2" key="1">
    <citation type="submission" date="2016-08" db="EMBL/GenBank/DDBJ databases">
        <authorList>
            <person name="Acevedo E."/>
            <person name="Azhar M."/>
            <person name="Golebiewska U.P."/>
            <person name="Grzywna D."/>
            <person name="Guardiola R."/>
            <person name="Jackson O."/>
            <person name="John N."/>
            <person name="Kanavatsas C."/>
            <person name="Khan S."/>
            <person name="Leong J."/>
            <person name="Mansilla E."/>
            <person name="Muladjanov Y."/>
            <person name="Nouel J."/>
            <person name="Oh S."/>
            <person name="Oppedisano M."/>
            <person name="Sajid A."/>
            <person name="Samper M."/>
            <person name="Ugbeva O."/>
            <person name="Delesalle V.A."/>
            <person name="Garlena R.A."/>
            <person name="Russell D.A."/>
            <person name="Pope W.H."/>
            <person name="Jacobs-Sera D."/>
            <person name="Hendrix R.W."/>
            <person name="Hatfull G.F."/>
        </authorList>
    </citation>
    <scope>NUCLEOTIDE SEQUENCE [LARGE SCALE GENOMIC DNA]</scope>
</reference>
<dbReference type="RefSeq" id="YP_009287922.1">
    <property type="nucleotide sequence ID" value="NC_031080.1"/>
</dbReference>
<proteinExistence type="predicted"/>
<evidence type="ECO:0000313" key="2">
    <source>
        <dbReference type="Proteomes" id="UP000204231"/>
    </source>
</evidence>
<keyword evidence="2" id="KW-1185">Reference proteome</keyword>
<evidence type="ECO:0000313" key="1">
    <source>
        <dbReference type="EMBL" id="AON96809.1"/>
    </source>
</evidence>
<name>A0A1C9EH35_9CAUD</name>